<evidence type="ECO:0000313" key="9">
    <source>
        <dbReference type="EMBL" id="EJT78533.1"/>
    </source>
</evidence>
<evidence type="ECO:0000256" key="1">
    <source>
        <dbReference type="ARBA" id="ARBA00004141"/>
    </source>
</evidence>
<dbReference type="HOGENOM" id="CLU_1428060_0_0_1"/>
<dbReference type="VEuPathDB" id="FungiDB:GGTG_03633"/>
<feature type="compositionally biased region" description="Gly residues" evidence="6">
    <location>
        <begin position="151"/>
        <end position="162"/>
    </location>
</feature>
<dbReference type="AlphaFoldDB" id="J3NQS7"/>
<reference evidence="9" key="2">
    <citation type="submission" date="2010-07" db="EMBL/GenBank/DDBJ databases">
        <authorList>
            <consortium name="The Broad Institute Genome Sequencing Platform"/>
            <consortium name="Broad Institute Genome Sequencing Center for Infectious Disease"/>
            <person name="Ma L.-J."/>
            <person name="Dead R."/>
            <person name="Young S."/>
            <person name="Zeng Q."/>
            <person name="Koehrsen M."/>
            <person name="Alvarado L."/>
            <person name="Berlin A."/>
            <person name="Chapman S.B."/>
            <person name="Chen Z."/>
            <person name="Freedman E."/>
            <person name="Gellesch M."/>
            <person name="Goldberg J."/>
            <person name="Griggs A."/>
            <person name="Gujja S."/>
            <person name="Heilman E.R."/>
            <person name="Heiman D."/>
            <person name="Hepburn T."/>
            <person name="Howarth C."/>
            <person name="Jen D."/>
            <person name="Larson L."/>
            <person name="Mehta T."/>
            <person name="Neiman D."/>
            <person name="Pearson M."/>
            <person name="Roberts A."/>
            <person name="Saif S."/>
            <person name="Shea T."/>
            <person name="Shenoy N."/>
            <person name="Sisk P."/>
            <person name="Stolte C."/>
            <person name="Sykes S."/>
            <person name="Walk T."/>
            <person name="White J."/>
            <person name="Yandava C."/>
            <person name="Haas B."/>
            <person name="Nusbaum C."/>
            <person name="Birren B."/>
        </authorList>
    </citation>
    <scope>NUCLEOTIDE SEQUENCE</scope>
    <source>
        <strain evidence="9">R3-111a-1</strain>
    </source>
</reference>
<evidence type="ECO:0000256" key="5">
    <source>
        <dbReference type="ARBA" id="ARBA00038359"/>
    </source>
</evidence>
<evidence type="ECO:0000256" key="3">
    <source>
        <dbReference type="ARBA" id="ARBA00022989"/>
    </source>
</evidence>
<dbReference type="InterPro" id="IPR052337">
    <property type="entry name" value="SAT4-like"/>
</dbReference>
<organism evidence="9">
    <name type="scientific">Gaeumannomyces tritici (strain R3-111a-1)</name>
    <name type="common">Wheat and barley take-all root rot fungus</name>
    <name type="synonym">Gaeumannomyces graminis var. tritici</name>
    <dbReference type="NCBI Taxonomy" id="644352"/>
    <lineage>
        <taxon>Eukaryota</taxon>
        <taxon>Fungi</taxon>
        <taxon>Dikarya</taxon>
        <taxon>Ascomycota</taxon>
        <taxon>Pezizomycotina</taxon>
        <taxon>Sordariomycetes</taxon>
        <taxon>Sordariomycetidae</taxon>
        <taxon>Magnaporthales</taxon>
        <taxon>Magnaporthaceae</taxon>
        <taxon>Gaeumannomyces</taxon>
    </lineage>
</organism>
<evidence type="ECO:0000313" key="10">
    <source>
        <dbReference type="EnsemblFungi" id="EJT78533"/>
    </source>
</evidence>
<evidence type="ECO:0000256" key="2">
    <source>
        <dbReference type="ARBA" id="ARBA00022692"/>
    </source>
</evidence>
<accession>J3NQS7</accession>
<dbReference type="Proteomes" id="UP000006039">
    <property type="component" value="Unassembled WGS sequence"/>
</dbReference>
<keyword evidence="4 7" id="KW-0472">Membrane</keyword>
<evidence type="ECO:0000259" key="8">
    <source>
        <dbReference type="Pfam" id="PF20684"/>
    </source>
</evidence>
<sequence length="190" mass="19989">MIIILALEVLALKLKPRDTIAVILMFGCGVLLTVISCLRIPYLLTYSRSANLTLDSLQTGVWTYSEIAVGIIVACMPNVRQLVAQLLLPMIRSTPSLRRRTRPGPRFALRTCTALDGGGCSGAAKRESQAAILCRESTISVANSENLKPDGGAGGAERGGGQCPPDGRRFCAQGTASGRGGAAADAAFKR</sequence>
<dbReference type="EMBL" id="GL385396">
    <property type="protein sequence ID" value="EJT78533.1"/>
    <property type="molecule type" value="Genomic_DNA"/>
</dbReference>
<dbReference type="InterPro" id="IPR049326">
    <property type="entry name" value="Rhodopsin_dom_fungi"/>
</dbReference>
<evidence type="ECO:0000256" key="6">
    <source>
        <dbReference type="SAM" id="MobiDB-lite"/>
    </source>
</evidence>
<reference evidence="9" key="3">
    <citation type="submission" date="2010-09" db="EMBL/GenBank/DDBJ databases">
        <title>Annotation of Gaeumannomyces graminis var. tritici R3-111a-1.</title>
        <authorList>
            <consortium name="The Broad Institute Genome Sequencing Platform"/>
            <person name="Ma L.-J."/>
            <person name="Dead R."/>
            <person name="Young S.K."/>
            <person name="Zeng Q."/>
            <person name="Gargeya S."/>
            <person name="Fitzgerald M."/>
            <person name="Haas B."/>
            <person name="Abouelleil A."/>
            <person name="Alvarado L."/>
            <person name="Arachchi H.M."/>
            <person name="Berlin A."/>
            <person name="Brown A."/>
            <person name="Chapman S.B."/>
            <person name="Chen Z."/>
            <person name="Dunbar C."/>
            <person name="Freedman E."/>
            <person name="Gearin G."/>
            <person name="Gellesch M."/>
            <person name="Goldberg J."/>
            <person name="Griggs A."/>
            <person name="Gujja S."/>
            <person name="Heiman D."/>
            <person name="Howarth C."/>
            <person name="Larson L."/>
            <person name="Lui A."/>
            <person name="MacDonald P.J.P."/>
            <person name="Mehta T."/>
            <person name="Montmayeur A."/>
            <person name="Murphy C."/>
            <person name="Neiman D."/>
            <person name="Pearson M."/>
            <person name="Priest M."/>
            <person name="Roberts A."/>
            <person name="Saif S."/>
            <person name="Shea T."/>
            <person name="Shenoy N."/>
            <person name="Sisk P."/>
            <person name="Stolte C."/>
            <person name="Sykes S."/>
            <person name="Yandava C."/>
            <person name="Wortman J."/>
            <person name="Nusbaum C."/>
            <person name="Birren B."/>
        </authorList>
    </citation>
    <scope>NUCLEOTIDE SEQUENCE</scope>
    <source>
        <strain evidence="9">R3-111a-1</strain>
    </source>
</reference>
<feature type="region of interest" description="Disordered" evidence="6">
    <location>
        <begin position="145"/>
        <end position="190"/>
    </location>
</feature>
<comment type="similarity">
    <text evidence="5">Belongs to the SAT4 family.</text>
</comment>
<reference evidence="10" key="4">
    <citation type="journal article" date="2015" name="G3 (Bethesda)">
        <title>Genome sequences of three phytopathogenic species of the Magnaporthaceae family of fungi.</title>
        <authorList>
            <person name="Okagaki L.H."/>
            <person name="Nunes C.C."/>
            <person name="Sailsbery J."/>
            <person name="Clay B."/>
            <person name="Brown D."/>
            <person name="John T."/>
            <person name="Oh Y."/>
            <person name="Young N."/>
            <person name="Fitzgerald M."/>
            <person name="Haas B.J."/>
            <person name="Zeng Q."/>
            <person name="Young S."/>
            <person name="Adiconis X."/>
            <person name="Fan L."/>
            <person name="Levin J.Z."/>
            <person name="Mitchell T.K."/>
            <person name="Okubara P.A."/>
            <person name="Farman M.L."/>
            <person name="Kohn L.M."/>
            <person name="Birren B."/>
            <person name="Ma L.-J."/>
            <person name="Dean R.A."/>
        </authorList>
    </citation>
    <scope>NUCLEOTIDE SEQUENCE</scope>
    <source>
        <strain evidence="10">R3-111a-1</strain>
    </source>
</reference>
<feature type="transmembrane region" description="Helical" evidence="7">
    <location>
        <begin position="20"/>
        <end position="42"/>
    </location>
</feature>
<evidence type="ECO:0000256" key="7">
    <source>
        <dbReference type="SAM" id="Phobius"/>
    </source>
</evidence>
<reference evidence="10" key="5">
    <citation type="submission" date="2018-04" db="UniProtKB">
        <authorList>
            <consortium name="EnsemblFungi"/>
        </authorList>
    </citation>
    <scope>IDENTIFICATION</scope>
    <source>
        <strain evidence="10">R3-111a-1</strain>
    </source>
</reference>
<keyword evidence="2 7" id="KW-0812">Transmembrane</keyword>
<feature type="domain" description="Rhodopsin" evidence="8">
    <location>
        <begin position="2"/>
        <end position="84"/>
    </location>
</feature>
<evidence type="ECO:0000313" key="11">
    <source>
        <dbReference type="Proteomes" id="UP000006039"/>
    </source>
</evidence>
<dbReference type="PANTHER" id="PTHR33048">
    <property type="entry name" value="PTH11-LIKE INTEGRAL MEMBRANE PROTEIN (AFU_ORTHOLOGUE AFUA_5G11245)"/>
    <property type="match status" value="1"/>
</dbReference>
<protein>
    <recommendedName>
        <fullName evidence="8">Rhodopsin domain-containing protein</fullName>
    </recommendedName>
</protein>
<dbReference type="EnsemblFungi" id="EJT78533">
    <property type="protein sequence ID" value="EJT78533"/>
    <property type="gene ID" value="GGTG_03633"/>
</dbReference>
<dbReference type="GO" id="GO:0016020">
    <property type="term" value="C:membrane"/>
    <property type="evidence" value="ECO:0007669"/>
    <property type="project" value="UniProtKB-SubCell"/>
</dbReference>
<proteinExistence type="inferred from homology"/>
<dbReference type="GeneID" id="20344091"/>
<dbReference type="Pfam" id="PF20684">
    <property type="entry name" value="Fung_rhodopsin"/>
    <property type="match status" value="1"/>
</dbReference>
<keyword evidence="11" id="KW-1185">Reference proteome</keyword>
<feature type="compositionally biased region" description="Low complexity" evidence="6">
    <location>
        <begin position="172"/>
        <end position="190"/>
    </location>
</feature>
<dbReference type="RefSeq" id="XP_009219678.1">
    <property type="nucleotide sequence ID" value="XM_009221414.1"/>
</dbReference>
<evidence type="ECO:0000256" key="4">
    <source>
        <dbReference type="ARBA" id="ARBA00023136"/>
    </source>
</evidence>
<dbReference type="PANTHER" id="PTHR33048:SF47">
    <property type="entry name" value="INTEGRAL MEMBRANE PROTEIN-RELATED"/>
    <property type="match status" value="1"/>
</dbReference>
<dbReference type="OrthoDB" id="2496787at2759"/>
<gene>
    <name evidence="10" type="primary">20344091</name>
    <name evidence="9" type="ORF">GGTG_03633</name>
</gene>
<dbReference type="eggNOG" id="ENOG502TD8W">
    <property type="taxonomic scope" value="Eukaryota"/>
</dbReference>
<comment type="subcellular location">
    <subcellularLocation>
        <location evidence="1">Membrane</location>
        <topology evidence="1">Multi-pass membrane protein</topology>
    </subcellularLocation>
</comment>
<keyword evidence="3 7" id="KW-1133">Transmembrane helix</keyword>
<reference evidence="11" key="1">
    <citation type="submission" date="2010-07" db="EMBL/GenBank/DDBJ databases">
        <title>The genome sequence of Gaeumannomyces graminis var. tritici strain R3-111a-1.</title>
        <authorList>
            <consortium name="The Broad Institute Genome Sequencing Platform"/>
            <person name="Ma L.-J."/>
            <person name="Dead R."/>
            <person name="Young S."/>
            <person name="Zeng Q."/>
            <person name="Koehrsen M."/>
            <person name="Alvarado L."/>
            <person name="Berlin A."/>
            <person name="Chapman S.B."/>
            <person name="Chen Z."/>
            <person name="Freedman E."/>
            <person name="Gellesch M."/>
            <person name="Goldberg J."/>
            <person name="Griggs A."/>
            <person name="Gujja S."/>
            <person name="Heilman E.R."/>
            <person name="Heiman D."/>
            <person name="Hepburn T."/>
            <person name="Howarth C."/>
            <person name="Jen D."/>
            <person name="Larson L."/>
            <person name="Mehta T."/>
            <person name="Neiman D."/>
            <person name="Pearson M."/>
            <person name="Roberts A."/>
            <person name="Saif S."/>
            <person name="Shea T."/>
            <person name="Shenoy N."/>
            <person name="Sisk P."/>
            <person name="Stolte C."/>
            <person name="Sykes S."/>
            <person name="Walk T."/>
            <person name="White J."/>
            <person name="Yandava C."/>
            <person name="Haas B."/>
            <person name="Nusbaum C."/>
            <person name="Birren B."/>
        </authorList>
    </citation>
    <scope>NUCLEOTIDE SEQUENCE [LARGE SCALE GENOMIC DNA]</scope>
    <source>
        <strain evidence="11">R3-111a-1</strain>
    </source>
</reference>
<feature type="transmembrane region" description="Helical" evidence="7">
    <location>
        <begin position="62"/>
        <end position="83"/>
    </location>
</feature>
<name>J3NQS7_GAET3</name>